<dbReference type="AlphaFoldDB" id="B8CZG4"/>
<evidence type="ECO:0000313" key="1">
    <source>
        <dbReference type="EMBL" id="ACL70683.1"/>
    </source>
</evidence>
<sequence length="319" mass="37198">MLTVLYPPTIDWDFLMQRPQHLMKQFAKHGWKVLYANKTQGKPDVKEVTPNLYVYSNFNYLLENLTDEVDILYISWARHHRLPGQIPHRITIYDCIDDFLEWEDQEKIMLKRADLVFTSSRVLYDKKRKEHDRVYLIRNGCDLDHIRSSTFMPTVLKHLKRPIIGFVGALGKWVDTEALGQVAQHFTTITIGPEFGQKKPDGIIDLGVINYNNLPPYYNNIDIGIIPFLNTRTARAANPIKMYEYLAAGKPVVASNLPELKQFPGHVYTVDNNRSFIDMIKFALKNNSPSREKKRIELARKNSWKVRFSKIKSIVEDYL</sequence>
<dbReference type="Pfam" id="PF13692">
    <property type="entry name" value="Glyco_trans_1_4"/>
    <property type="match status" value="1"/>
</dbReference>
<keyword evidence="2" id="KW-1185">Reference proteome</keyword>
<dbReference type="SUPFAM" id="SSF53756">
    <property type="entry name" value="UDP-Glycosyltransferase/glycogen phosphorylase"/>
    <property type="match status" value="1"/>
</dbReference>
<dbReference type="EMBL" id="CP001098">
    <property type="protein sequence ID" value="ACL70683.1"/>
    <property type="molecule type" value="Genomic_DNA"/>
</dbReference>
<dbReference type="STRING" id="373903.Hore_19360"/>
<name>B8CZG4_HALOH</name>
<dbReference type="KEGG" id="hor:Hore_19360"/>
<evidence type="ECO:0008006" key="3">
    <source>
        <dbReference type="Google" id="ProtNLM"/>
    </source>
</evidence>
<dbReference type="HOGENOM" id="CLU_041132_0_0_9"/>
<accession>B8CZG4</accession>
<organism evidence="1 2">
    <name type="scientific">Halothermothrix orenii (strain H 168 / OCM 544 / DSM 9562)</name>
    <dbReference type="NCBI Taxonomy" id="373903"/>
    <lineage>
        <taxon>Bacteria</taxon>
        <taxon>Bacillati</taxon>
        <taxon>Bacillota</taxon>
        <taxon>Clostridia</taxon>
        <taxon>Halanaerobiales</taxon>
        <taxon>Halothermotrichaceae</taxon>
        <taxon>Halothermothrix</taxon>
    </lineage>
</organism>
<dbReference type="RefSeq" id="WP_015923652.1">
    <property type="nucleotide sequence ID" value="NC_011899.1"/>
</dbReference>
<gene>
    <name evidence="1" type="ordered locus">Hore_19360</name>
</gene>
<dbReference type="Proteomes" id="UP000000719">
    <property type="component" value="Chromosome"/>
</dbReference>
<evidence type="ECO:0000313" key="2">
    <source>
        <dbReference type="Proteomes" id="UP000000719"/>
    </source>
</evidence>
<reference evidence="1 2" key="1">
    <citation type="journal article" date="2009" name="PLoS ONE">
        <title>Genome analysis of the anaerobic thermohalophilic bacterium Halothermothrix orenii.</title>
        <authorList>
            <person name="Mavromatis K."/>
            <person name="Ivanova N."/>
            <person name="Anderson I."/>
            <person name="Lykidis A."/>
            <person name="Hooper S.D."/>
            <person name="Sun H."/>
            <person name="Kunin V."/>
            <person name="Lapidus A."/>
            <person name="Hugenholtz P."/>
            <person name="Patel B."/>
            <person name="Kyrpides N.C."/>
        </authorList>
    </citation>
    <scope>NUCLEOTIDE SEQUENCE [LARGE SCALE GENOMIC DNA]</scope>
    <source>
        <strain evidence="2">H 168 / OCM 544 / DSM 9562</strain>
    </source>
</reference>
<dbReference type="OrthoDB" id="9816564at2"/>
<dbReference type="eggNOG" id="COG0438">
    <property type="taxonomic scope" value="Bacteria"/>
</dbReference>
<protein>
    <recommendedName>
        <fullName evidence="3">Glycosyl transferase group 1</fullName>
    </recommendedName>
</protein>
<proteinExistence type="predicted"/>
<dbReference type="Gene3D" id="3.40.50.2000">
    <property type="entry name" value="Glycogen Phosphorylase B"/>
    <property type="match status" value="1"/>
</dbReference>